<evidence type="ECO:0000256" key="8">
    <source>
        <dbReference type="ARBA" id="ARBA00031637"/>
    </source>
</evidence>
<dbReference type="GO" id="GO:0005993">
    <property type="term" value="P:trehalose catabolic process"/>
    <property type="evidence" value="ECO:0007669"/>
    <property type="project" value="TreeGrafter"/>
</dbReference>
<name>A0A914S819_PAREQ</name>
<evidence type="ECO:0000256" key="4">
    <source>
        <dbReference type="ARBA" id="ARBA00019905"/>
    </source>
</evidence>
<evidence type="ECO:0000256" key="6">
    <source>
        <dbReference type="ARBA" id="ARBA00023295"/>
    </source>
</evidence>
<dbReference type="Gene3D" id="1.50.10.10">
    <property type="match status" value="1"/>
</dbReference>
<sequence>MIYCQGELLHAVMMLNIFKDSKTFCRCELVDWQKEPEQLLSIEDPDLRQFALQVVEHPRRHSLIYVPNEFVVPGGRFREFYYWDTY</sequence>
<dbReference type="InterPro" id="IPR018232">
    <property type="entry name" value="Glyco_hydro_37_CS"/>
</dbReference>
<proteinExistence type="inferred from homology"/>
<comment type="similarity">
    <text evidence="2">Belongs to the glycosyl hydrolase 37 family.</text>
</comment>
<dbReference type="SUPFAM" id="SSF48208">
    <property type="entry name" value="Six-hairpin glycosidases"/>
    <property type="match status" value="1"/>
</dbReference>
<dbReference type="InterPro" id="IPR008928">
    <property type="entry name" value="6-hairpin_glycosidase_sf"/>
</dbReference>
<evidence type="ECO:0000313" key="10">
    <source>
        <dbReference type="WBParaSite" id="PEQ_0001034101-mRNA-1"/>
    </source>
</evidence>
<evidence type="ECO:0000256" key="3">
    <source>
        <dbReference type="ARBA" id="ARBA00012757"/>
    </source>
</evidence>
<evidence type="ECO:0000256" key="7">
    <source>
        <dbReference type="ARBA" id="ARBA00030473"/>
    </source>
</evidence>
<dbReference type="Pfam" id="PF01204">
    <property type="entry name" value="Trehalase"/>
    <property type="match status" value="1"/>
</dbReference>
<evidence type="ECO:0000313" key="9">
    <source>
        <dbReference type="Proteomes" id="UP000887564"/>
    </source>
</evidence>
<dbReference type="AlphaFoldDB" id="A0A914S819"/>
<dbReference type="PANTHER" id="PTHR23403">
    <property type="entry name" value="TREHALASE"/>
    <property type="match status" value="1"/>
</dbReference>
<evidence type="ECO:0000256" key="5">
    <source>
        <dbReference type="ARBA" id="ARBA00022801"/>
    </source>
</evidence>
<keyword evidence="6" id="KW-0326">Glycosidase</keyword>
<protein>
    <recommendedName>
        <fullName evidence="4">Trehalase</fullName>
        <ecNumber evidence="3">3.2.1.28</ecNumber>
    </recommendedName>
    <alternativeName>
        <fullName evidence="7">Alpha,alpha-trehalase</fullName>
    </alternativeName>
    <alternativeName>
        <fullName evidence="8">Alpha,alpha-trehalose glucohydrolase</fullName>
    </alternativeName>
</protein>
<dbReference type="PANTHER" id="PTHR23403:SF1">
    <property type="entry name" value="TREHALASE"/>
    <property type="match status" value="1"/>
</dbReference>
<evidence type="ECO:0000256" key="1">
    <source>
        <dbReference type="ARBA" id="ARBA00001576"/>
    </source>
</evidence>
<evidence type="ECO:0000256" key="2">
    <source>
        <dbReference type="ARBA" id="ARBA00005615"/>
    </source>
</evidence>
<dbReference type="GO" id="GO:0004555">
    <property type="term" value="F:alpha,alpha-trehalase activity"/>
    <property type="evidence" value="ECO:0007669"/>
    <property type="project" value="UniProtKB-EC"/>
</dbReference>
<organism evidence="9 10">
    <name type="scientific">Parascaris equorum</name>
    <name type="common">Equine roundworm</name>
    <dbReference type="NCBI Taxonomy" id="6256"/>
    <lineage>
        <taxon>Eukaryota</taxon>
        <taxon>Metazoa</taxon>
        <taxon>Ecdysozoa</taxon>
        <taxon>Nematoda</taxon>
        <taxon>Chromadorea</taxon>
        <taxon>Rhabditida</taxon>
        <taxon>Spirurina</taxon>
        <taxon>Ascaridomorpha</taxon>
        <taxon>Ascaridoidea</taxon>
        <taxon>Ascarididae</taxon>
        <taxon>Parascaris</taxon>
    </lineage>
</organism>
<dbReference type="InterPro" id="IPR012341">
    <property type="entry name" value="6hp_glycosidase-like_sf"/>
</dbReference>
<keyword evidence="9" id="KW-1185">Reference proteome</keyword>
<dbReference type="PROSITE" id="PS00927">
    <property type="entry name" value="TREHALASE_1"/>
    <property type="match status" value="1"/>
</dbReference>
<accession>A0A914S819</accession>
<dbReference type="EC" id="3.2.1.28" evidence="3"/>
<dbReference type="WBParaSite" id="PEQ_0001034101-mRNA-1">
    <property type="protein sequence ID" value="PEQ_0001034101-mRNA-1"/>
    <property type="gene ID" value="PEQ_0001034101"/>
</dbReference>
<keyword evidence="5" id="KW-0378">Hydrolase</keyword>
<reference evidence="10" key="1">
    <citation type="submission" date="2022-11" db="UniProtKB">
        <authorList>
            <consortium name="WormBaseParasite"/>
        </authorList>
    </citation>
    <scope>IDENTIFICATION</scope>
</reference>
<comment type="catalytic activity">
    <reaction evidence="1">
        <text>alpha,alpha-trehalose + H2O = alpha-D-glucose + beta-D-glucose</text>
        <dbReference type="Rhea" id="RHEA:32675"/>
        <dbReference type="ChEBI" id="CHEBI:15377"/>
        <dbReference type="ChEBI" id="CHEBI:15903"/>
        <dbReference type="ChEBI" id="CHEBI:16551"/>
        <dbReference type="ChEBI" id="CHEBI:17925"/>
        <dbReference type="EC" id="3.2.1.28"/>
    </reaction>
</comment>
<dbReference type="Proteomes" id="UP000887564">
    <property type="component" value="Unplaced"/>
</dbReference>
<dbReference type="InterPro" id="IPR001661">
    <property type="entry name" value="Glyco_hydro_37"/>
</dbReference>